<organism evidence="2 3">
    <name type="scientific">Agaricus bisporus var. burnettii</name>
    <dbReference type="NCBI Taxonomy" id="192524"/>
    <lineage>
        <taxon>Eukaryota</taxon>
        <taxon>Fungi</taxon>
        <taxon>Dikarya</taxon>
        <taxon>Basidiomycota</taxon>
        <taxon>Agaricomycotina</taxon>
        <taxon>Agaricomycetes</taxon>
        <taxon>Agaricomycetidae</taxon>
        <taxon>Agaricales</taxon>
        <taxon>Agaricineae</taxon>
        <taxon>Agaricaceae</taxon>
        <taxon>Agaricus</taxon>
    </lineage>
</organism>
<dbReference type="EMBL" id="JABXXO010000006">
    <property type="protein sequence ID" value="KAF7776435.1"/>
    <property type="molecule type" value="Genomic_DNA"/>
</dbReference>
<feature type="compositionally biased region" description="Low complexity" evidence="1">
    <location>
        <begin position="40"/>
        <end position="51"/>
    </location>
</feature>
<dbReference type="AlphaFoldDB" id="A0A8H7F3Y6"/>
<gene>
    <name evidence="2" type="ORF">Agabi119p4_4828</name>
</gene>
<comment type="caution">
    <text evidence="2">The sequence shown here is derived from an EMBL/GenBank/DDBJ whole genome shotgun (WGS) entry which is preliminary data.</text>
</comment>
<reference evidence="2 3" key="1">
    <citation type="journal article" name="Sci. Rep.">
        <title>Telomere-to-telomere assembled and centromere annotated genomes of the two main subspecies of the button mushroom Agaricus bisporus reveal especially polymorphic chromosome ends.</title>
        <authorList>
            <person name="Sonnenberg A.S.M."/>
            <person name="Sedaghat-Telgerd N."/>
            <person name="Lavrijssen B."/>
            <person name="Ohm R.A."/>
            <person name="Hendrickx P.M."/>
            <person name="Scholtmeijer K."/>
            <person name="Baars J.J.P."/>
            <person name="van Peer A."/>
        </authorList>
    </citation>
    <scope>NUCLEOTIDE SEQUENCE [LARGE SCALE GENOMIC DNA]</scope>
    <source>
        <strain evidence="2 3">H119_p4</strain>
    </source>
</reference>
<accession>A0A8H7F3Y6</accession>
<evidence type="ECO:0000256" key="1">
    <source>
        <dbReference type="SAM" id="MobiDB-lite"/>
    </source>
</evidence>
<dbReference type="OMA" id="RAHTEDH"/>
<proteinExistence type="predicted"/>
<sequence>MPASSENLETIFARVEQSGERRPHSPCQELEEHEHVAALSVSTSRSNTSMSIRKDRRRGSISISRFGQMADSQPTSPALTPIAAHSSFYKAQAANMSDGSIASGASNFSDERAHTEDHTQITQVQTIAGKPGLSRAVSSILPKRLSRTQSVNVFVPPTELNLVIGVSIHESRTESPASETLQLGTTATVSALGNQLNNKNSRRSLTANTKWLAKAKSYMQNIGHKAA</sequence>
<protein>
    <submittedName>
        <fullName evidence="2">Uncharacterized protein</fullName>
    </submittedName>
</protein>
<evidence type="ECO:0000313" key="3">
    <source>
        <dbReference type="Proteomes" id="UP000629468"/>
    </source>
</evidence>
<dbReference type="Proteomes" id="UP000629468">
    <property type="component" value="Unassembled WGS sequence"/>
</dbReference>
<feature type="region of interest" description="Disordered" evidence="1">
    <location>
        <begin position="40"/>
        <end position="77"/>
    </location>
</feature>
<name>A0A8H7F3Y6_AGABI</name>
<evidence type="ECO:0000313" key="2">
    <source>
        <dbReference type="EMBL" id="KAF7776435.1"/>
    </source>
</evidence>